<protein>
    <recommendedName>
        <fullName evidence="3">HEAT repeat domain-containing protein</fullName>
    </recommendedName>
</protein>
<gene>
    <name evidence="1" type="ORF">ADN01_18070</name>
</gene>
<accession>A0A0P6X0I9</accession>
<dbReference type="RefSeq" id="WP_075071339.1">
    <property type="nucleotide sequence ID" value="NZ_DF967974.1"/>
</dbReference>
<dbReference type="STRING" id="229921.ADN01_18070"/>
<dbReference type="Proteomes" id="UP000050501">
    <property type="component" value="Unassembled WGS sequence"/>
</dbReference>
<dbReference type="AlphaFoldDB" id="A0A0P6X0I9"/>
<evidence type="ECO:0000313" key="2">
    <source>
        <dbReference type="Proteomes" id="UP000050501"/>
    </source>
</evidence>
<reference evidence="1 2" key="1">
    <citation type="submission" date="2015-07" db="EMBL/GenBank/DDBJ databases">
        <title>Genome sequence of Levilinea saccharolytica DSM 16555.</title>
        <authorList>
            <person name="Hemp J."/>
            <person name="Ward L.M."/>
            <person name="Pace L.A."/>
            <person name="Fischer W.W."/>
        </authorList>
    </citation>
    <scope>NUCLEOTIDE SEQUENCE [LARGE SCALE GENOMIC DNA]</scope>
    <source>
        <strain evidence="1 2">KIBI-1</strain>
    </source>
</reference>
<keyword evidence="2" id="KW-1185">Reference proteome</keyword>
<comment type="caution">
    <text evidence="1">The sequence shown here is derived from an EMBL/GenBank/DDBJ whole genome shotgun (WGS) entry which is preliminary data.</text>
</comment>
<evidence type="ECO:0008006" key="3">
    <source>
        <dbReference type="Google" id="ProtNLM"/>
    </source>
</evidence>
<organism evidence="1 2">
    <name type="scientific">Levilinea saccharolytica</name>
    <dbReference type="NCBI Taxonomy" id="229921"/>
    <lineage>
        <taxon>Bacteria</taxon>
        <taxon>Bacillati</taxon>
        <taxon>Chloroflexota</taxon>
        <taxon>Anaerolineae</taxon>
        <taxon>Anaerolineales</taxon>
        <taxon>Anaerolineaceae</taxon>
        <taxon>Levilinea</taxon>
    </lineage>
</organism>
<name>A0A0P6X0I9_9CHLR</name>
<evidence type="ECO:0000313" key="1">
    <source>
        <dbReference type="EMBL" id="KPL75729.1"/>
    </source>
</evidence>
<sequence>MYTIDYLLTHSNLPGPRGNLELLYAFAKSADEGLVEQCLAYITEDVSNSPEEFVGMCGVLGYAVLHREDIRGVIRFLRPYAAHASWRIREAAAMGIQEISVGRVAQTLAGLAEMAAGNEYEQRAVVAGLCEPKLLTDPACNRQILRLLTEITQGLAPEGKLSPAGEALRKALGYGWSVVMAASPADGKAAFEGLLDLPGKHVRWVIRENLKKNRLMRMDADWVGEMQQRLAPL</sequence>
<proteinExistence type="predicted"/>
<dbReference type="PATRIC" id="fig|229921.5.peg.249"/>
<dbReference type="EMBL" id="LGCM01000065">
    <property type="protein sequence ID" value="KPL75729.1"/>
    <property type="molecule type" value="Genomic_DNA"/>
</dbReference>